<protein>
    <submittedName>
        <fullName evidence="1">DUF3010 domain-containing protein</fullName>
    </submittedName>
</protein>
<proteinExistence type="predicted"/>
<dbReference type="RefSeq" id="WP_109825569.1">
    <property type="nucleotide sequence ID" value="NZ_QGKL01000042.1"/>
</dbReference>
<comment type="caution">
    <text evidence="1">The sequence shown here is derived from an EMBL/GenBank/DDBJ whole genome shotgun (WGS) entry which is preliminary data.</text>
</comment>
<organism evidence="1 2">
    <name type="scientific">Leucothrix arctica</name>
    <dbReference type="NCBI Taxonomy" id="1481894"/>
    <lineage>
        <taxon>Bacteria</taxon>
        <taxon>Pseudomonadati</taxon>
        <taxon>Pseudomonadota</taxon>
        <taxon>Gammaproteobacteria</taxon>
        <taxon>Thiotrichales</taxon>
        <taxon>Thiotrichaceae</taxon>
        <taxon>Leucothrix</taxon>
    </lineage>
</organism>
<dbReference type="InterPro" id="IPR021378">
    <property type="entry name" value="DUF3010"/>
</dbReference>
<dbReference type="Proteomes" id="UP000245506">
    <property type="component" value="Unassembled WGS sequence"/>
</dbReference>
<sequence length="139" mass="15628">MNRICGIEFKSSEAILVVLEHGVDGFYFIDIEPRKIKLGDDESIEYVRSFYNSVVNFIKDNHIEMIVIKKRAKKGTMAGGAVSFKMEALVQLNGVCDVSFISGQGIAAANKRDPFIIPNNIKKYQEAAFMSAELYLRKN</sequence>
<dbReference type="AlphaFoldDB" id="A0A317C4N2"/>
<accession>A0A317C4N2</accession>
<gene>
    <name evidence="1" type="ORF">DKT75_18475</name>
</gene>
<name>A0A317C4N2_9GAMM</name>
<dbReference type="Pfam" id="PF11215">
    <property type="entry name" value="DUF3010"/>
    <property type="match status" value="1"/>
</dbReference>
<reference evidence="1 2" key="1">
    <citation type="submission" date="2018-05" db="EMBL/GenBank/DDBJ databases">
        <title>Leucothrix arctica sp. nov., isolated from Arctic seawater.</title>
        <authorList>
            <person name="Choi A."/>
            <person name="Baek K."/>
        </authorList>
    </citation>
    <scope>NUCLEOTIDE SEQUENCE [LARGE SCALE GENOMIC DNA]</scope>
    <source>
        <strain evidence="1 2">IMCC9719</strain>
    </source>
</reference>
<evidence type="ECO:0000313" key="1">
    <source>
        <dbReference type="EMBL" id="PWQ93605.1"/>
    </source>
</evidence>
<evidence type="ECO:0000313" key="2">
    <source>
        <dbReference type="Proteomes" id="UP000245506"/>
    </source>
</evidence>
<dbReference type="EMBL" id="QGKL01000042">
    <property type="protein sequence ID" value="PWQ93605.1"/>
    <property type="molecule type" value="Genomic_DNA"/>
</dbReference>
<dbReference type="OrthoDB" id="6214536at2"/>
<keyword evidence="2" id="KW-1185">Reference proteome</keyword>